<reference evidence="14 15" key="1">
    <citation type="submission" date="2015-06" db="EMBL/GenBank/DDBJ databases">
        <authorList>
            <person name="Wibberg Daniel"/>
        </authorList>
    </citation>
    <scope>NUCLEOTIDE SEQUENCE [LARGE SCALE GENOMIC DNA]</scope>
    <source>
        <strain evidence="14 15">T3/55T</strain>
    </source>
</reference>
<feature type="binding site" evidence="12">
    <location>
        <position position="109"/>
    </location>
    <ligand>
        <name>K(+)</name>
        <dbReference type="ChEBI" id="CHEBI:29103"/>
    </ligand>
</feature>
<sequence length="486" mass="53434">MNKSIIFYIIGWILNIEAALMIFPAICALIYGEKSGFAFLITIAACLLIGLPLSLRKPKSRIFFAKEGYITVALCWMSLSIMGALPFFISGQIPNYIDALFEIISGFTTTGSSILTDVEAMDYGMLLWRSLTHWIGGMGVLVFLLAIIPMSGGESIHFMRAESPGPSVEKLVPRIRATALLLYKIYLGMTLLQIVLLLIGGMPLFDALTITFGTAGTGGFAIKNTGIADYTRYQQTVITIFMFLFGINFNVYYLLLLRKFKDAFKSEELKWYVSIVAASIFLISLNTGGPKGFFAAIHPAAFQVSSIITTTGFATVDFNYWPTFSKVILVILMFIGACAGSTGGGMKVSRIVILIKTVRHEVSSLMHKRSVRVLKIDGKKIENETIRSIHVFFVAYILIFAASLLIVSLDNQDFTTSFTAVAATLNNIGPGLETVGPMGNFSAFSNLTKTVLMFDMLAGRLEIFPMLALINLVKSKIMSHKITLTR</sequence>
<gene>
    <name evidence="14" type="ORF">HHT355_2334</name>
</gene>
<feature type="binding site" evidence="12">
    <location>
        <position position="218"/>
    </location>
    <ligand>
        <name>K(+)</name>
        <dbReference type="ChEBI" id="CHEBI:29103"/>
    </ligand>
</feature>
<feature type="transmembrane region" description="Helical" evidence="13">
    <location>
        <begin position="451"/>
        <end position="473"/>
    </location>
</feature>
<dbReference type="PANTHER" id="PTHR32024:SF2">
    <property type="entry name" value="TRK SYSTEM POTASSIUM UPTAKE PROTEIN TRKG-RELATED"/>
    <property type="match status" value="1"/>
</dbReference>
<dbReference type="RefSeq" id="WP_103203602.1">
    <property type="nucleotide sequence ID" value="NZ_CVTD020000026.1"/>
</dbReference>
<evidence type="ECO:0000256" key="6">
    <source>
        <dbReference type="ARBA" id="ARBA00022538"/>
    </source>
</evidence>
<feature type="transmembrane region" description="Helical" evidence="13">
    <location>
        <begin position="37"/>
        <end position="55"/>
    </location>
</feature>
<dbReference type="GO" id="GO:0046872">
    <property type="term" value="F:metal ion binding"/>
    <property type="evidence" value="ECO:0007669"/>
    <property type="project" value="UniProtKB-KW"/>
</dbReference>
<keyword evidence="15" id="KW-1185">Reference proteome</keyword>
<feature type="transmembrane region" description="Helical" evidence="13">
    <location>
        <begin position="237"/>
        <end position="257"/>
    </location>
</feature>
<keyword evidence="10" id="KW-0406">Ion transport</keyword>
<evidence type="ECO:0000256" key="13">
    <source>
        <dbReference type="SAM" id="Phobius"/>
    </source>
</evidence>
<evidence type="ECO:0000256" key="3">
    <source>
        <dbReference type="ARBA" id="ARBA00022448"/>
    </source>
</evidence>
<feature type="transmembrane region" description="Helical" evidence="13">
    <location>
        <begin position="131"/>
        <end position="150"/>
    </location>
</feature>
<evidence type="ECO:0000256" key="1">
    <source>
        <dbReference type="ARBA" id="ARBA00004429"/>
    </source>
</evidence>
<accession>A0A0H5SYS0</accession>
<evidence type="ECO:0000256" key="11">
    <source>
        <dbReference type="ARBA" id="ARBA00023136"/>
    </source>
</evidence>
<dbReference type="Proteomes" id="UP000236497">
    <property type="component" value="Unassembled WGS sequence"/>
</dbReference>
<evidence type="ECO:0000256" key="10">
    <source>
        <dbReference type="ARBA" id="ARBA00023065"/>
    </source>
</evidence>
<dbReference type="OrthoDB" id="9810952at2"/>
<keyword evidence="12" id="KW-0479">Metal-binding</keyword>
<keyword evidence="7 13" id="KW-0812">Transmembrane</keyword>
<evidence type="ECO:0000256" key="8">
    <source>
        <dbReference type="ARBA" id="ARBA00022958"/>
    </source>
</evidence>
<dbReference type="EMBL" id="CVTD020000026">
    <property type="protein sequence ID" value="CRZ35523.1"/>
    <property type="molecule type" value="Genomic_DNA"/>
</dbReference>
<keyword evidence="9 13" id="KW-1133">Transmembrane helix</keyword>
<feature type="transmembrane region" description="Helical" evidence="13">
    <location>
        <begin position="180"/>
        <end position="199"/>
    </location>
</feature>
<dbReference type="GO" id="GO:0005886">
    <property type="term" value="C:plasma membrane"/>
    <property type="evidence" value="ECO:0007669"/>
    <property type="project" value="UniProtKB-SubCell"/>
</dbReference>
<keyword evidence="3" id="KW-0813">Transport</keyword>
<evidence type="ECO:0000313" key="14">
    <source>
        <dbReference type="EMBL" id="CRZ35523.1"/>
    </source>
</evidence>
<feature type="transmembrane region" description="Helical" evidence="13">
    <location>
        <begin position="327"/>
        <end position="346"/>
    </location>
</feature>
<keyword evidence="5" id="KW-0997">Cell inner membrane</keyword>
<evidence type="ECO:0000256" key="12">
    <source>
        <dbReference type="PIRSR" id="PIRSR006247-1"/>
    </source>
</evidence>
<dbReference type="PANTHER" id="PTHR32024">
    <property type="entry name" value="TRK SYSTEM POTASSIUM UPTAKE PROTEIN TRKG-RELATED"/>
    <property type="match status" value="1"/>
</dbReference>
<feature type="binding site" evidence="12">
    <location>
        <position position="110"/>
    </location>
    <ligand>
        <name>K(+)</name>
        <dbReference type="ChEBI" id="CHEBI:29103"/>
    </ligand>
</feature>
<keyword evidence="6" id="KW-0633">Potassium transport</keyword>
<dbReference type="InterPro" id="IPR003445">
    <property type="entry name" value="Cat_transpt"/>
</dbReference>
<evidence type="ECO:0000256" key="5">
    <source>
        <dbReference type="ARBA" id="ARBA00022519"/>
    </source>
</evidence>
<feature type="transmembrane region" description="Helical" evidence="13">
    <location>
        <begin position="269"/>
        <end position="285"/>
    </location>
</feature>
<feature type="binding site" evidence="12">
    <location>
        <position position="427"/>
    </location>
    <ligand>
        <name>K(+)</name>
        <dbReference type="ChEBI" id="CHEBI:29103"/>
    </ligand>
</feature>
<proteinExistence type="inferred from homology"/>
<dbReference type="Pfam" id="PF02386">
    <property type="entry name" value="TrkH"/>
    <property type="match status" value="2"/>
</dbReference>
<evidence type="ECO:0000256" key="2">
    <source>
        <dbReference type="ARBA" id="ARBA00009137"/>
    </source>
</evidence>
<keyword evidence="8 12" id="KW-0630">Potassium</keyword>
<evidence type="ECO:0000256" key="7">
    <source>
        <dbReference type="ARBA" id="ARBA00022692"/>
    </source>
</evidence>
<keyword evidence="11 13" id="KW-0472">Membrane</keyword>
<feature type="transmembrane region" description="Helical" evidence="13">
    <location>
        <begin position="67"/>
        <end position="89"/>
    </location>
</feature>
<evidence type="ECO:0000256" key="4">
    <source>
        <dbReference type="ARBA" id="ARBA00022475"/>
    </source>
</evidence>
<feature type="transmembrane region" description="Helical" evidence="13">
    <location>
        <begin position="389"/>
        <end position="409"/>
    </location>
</feature>
<keyword evidence="4" id="KW-1003">Cell membrane</keyword>
<feature type="binding site" evidence="12">
    <location>
        <position position="311"/>
    </location>
    <ligand>
        <name>K(+)</name>
        <dbReference type="ChEBI" id="CHEBI:29103"/>
    </ligand>
</feature>
<feature type="binding site" evidence="12">
    <location>
        <position position="310"/>
    </location>
    <ligand>
        <name>K(+)</name>
        <dbReference type="ChEBI" id="CHEBI:29103"/>
    </ligand>
</feature>
<comment type="similarity">
    <text evidence="2">Belongs to the TrkH potassium transport family.</text>
</comment>
<evidence type="ECO:0000313" key="15">
    <source>
        <dbReference type="Proteomes" id="UP000236497"/>
    </source>
</evidence>
<dbReference type="PIRSF" id="PIRSF006247">
    <property type="entry name" value="TrkH"/>
    <property type="match status" value="1"/>
</dbReference>
<evidence type="ECO:0000256" key="9">
    <source>
        <dbReference type="ARBA" id="ARBA00022989"/>
    </source>
</evidence>
<feature type="transmembrane region" description="Helical" evidence="13">
    <location>
        <begin position="7"/>
        <end position="31"/>
    </location>
</feature>
<protein>
    <submittedName>
        <fullName evidence="14">Putative membrane protein</fullName>
    </submittedName>
</protein>
<organism evidence="14 15">
    <name type="scientific">Herbinix hemicellulosilytica</name>
    <dbReference type="NCBI Taxonomy" id="1564487"/>
    <lineage>
        <taxon>Bacteria</taxon>
        <taxon>Bacillati</taxon>
        <taxon>Bacillota</taxon>
        <taxon>Clostridia</taxon>
        <taxon>Lachnospirales</taxon>
        <taxon>Lachnospiraceae</taxon>
        <taxon>Herbinix</taxon>
    </lineage>
</organism>
<dbReference type="GO" id="GO:0015379">
    <property type="term" value="F:potassium:chloride symporter activity"/>
    <property type="evidence" value="ECO:0007669"/>
    <property type="project" value="InterPro"/>
</dbReference>
<name>A0A0H5SYS0_HERHM</name>
<dbReference type="AlphaFoldDB" id="A0A0H5SYS0"/>
<comment type="subcellular location">
    <subcellularLocation>
        <location evidence="1">Cell inner membrane</location>
        <topology evidence="1">Multi-pass membrane protein</topology>
    </subcellularLocation>
</comment>
<dbReference type="InterPro" id="IPR004772">
    <property type="entry name" value="TrkH"/>
</dbReference>